<protein>
    <submittedName>
        <fullName evidence="1">Uncharacterized protein</fullName>
    </submittedName>
</protein>
<dbReference type="OrthoDB" id="1726986at2"/>
<organism evidence="1 2">
    <name type="scientific">Fervidicola ferrireducens</name>
    <dbReference type="NCBI Taxonomy" id="520764"/>
    <lineage>
        <taxon>Bacteria</taxon>
        <taxon>Bacillati</taxon>
        <taxon>Bacillota</taxon>
        <taxon>Clostridia</taxon>
        <taxon>Thermosediminibacterales</taxon>
        <taxon>Thermosediminibacteraceae</taxon>
        <taxon>Fervidicola</taxon>
    </lineage>
</organism>
<reference evidence="1 2" key="1">
    <citation type="submission" date="2015-12" db="EMBL/GenBank/DDBJ databases">
        <title>Draft genome sequnece of Fervidicola ferrireducens strain Y170.</title>
        <authorList>
            <person name="Patel B.K."/>
        </authorList>
    </citation>
    <scope>NUCLEOTIDE SEQUENCE [LARGE SCALE GENOMIC DNA]</scope>
    <source>
        <strain evidence="1 2">Y170</strain>
    </source>
</reference>
<evidence type="ECO:0000313" key="1">
    <source>
        <dbReference type="EMBL" id="KXG78546.1"/>
    </source>
</evidence>
<dbReference type="Proteomes" id="UP000070427">
    <property type="component" value="Unassembled WGS sequence"/>
</dbReference>
<dbReference type="RefSeq" id="WP_066351208.1">
    <property type="nucleotide sequence ID" value="NZ_LOED01000002.1"/>
</dbReference>
<keyword evidence="2" id="KW-1185">Reference proteome</keyword>
<name>A0A140LDC1_9FIRM</name>
<gene>
    <name evidence="1" type="ORF">AN618_03020</name>
</gene>
<comment type="caution">
    <text evidence="1">The sequence shown here is derived from an EMBL/GenBank/DDBJ whole genome shotgun (WGS) entry which is preliminary data.</text>
</comment>
<accession>A0A140LDC1</accession>
<dbReference type="AlphaFoldDB" id="A0A140LDC1"/>
<dbReference type="InParanoid" id="A0A140LDC1"/>
<evidence type="ECO:0000313" key="2">
    <source>
        <dbReference type="Proteomes" id="UP000070427"/>
    </source>
</evidence>
<proteinExistence type="predicted"/>
<dbReference type="EMBL" id="LOED01000002">
    <property type="protein sequence ID" value="KXG78546.1"/>
    <property type="molecule type" value="Genomic_DNA"/>
</dbReference>
<sequence length="179" mass="19758">MEPGTAVAVSAHGYGDEKAFDYRAHKTGHLVIKPRNGREFLEMLSDVSESSGAINLIKVFAHSYPRGIIMSNWSGFYDEPGPEDTGMAAYISDLAELIKNGKVKFSPNPRWMLFGCNLAGRFSEKLSLAVSGTVIAPRGDSYPEIAVNCETGVFIAVSRWEVFIKGRYAYSLGKRLRAW</sequence>